<gene>
    <name evidence="1" type="ORF">P280DRAFT_509946</name>
</gene>
<dbReference type="EMBL" id="MU006795">
    <property type="protein sequence ID" value="KAF2636965.1"/>
    <property type="molecule type" value="Genomic_DNA"/>
</dbReference>
<dbReference type="Proteomes" id="UP000799753">
    <property type="component" value="Unassembled WGS sequence"/>
</dbReference>
<accession>A0A6A6RPA7</accession>
<dbReference type="AlphaFoldDB" id="A0A6A6RPA7"/>
<sequence>MSTPKDTDASKNADTKLADATNSSSASVSEIPFKMYNIAELLLITKSQIAFYARALYANTHPLGCYYTFTLSKFVYDHATNTLIHYYVAQLIVFPTPQSTHWTILKQFWLKVNDPARMERDVIFGLLWDLRWEVSNFHGCILGDEVSGAR</sequence>
<protein>
    <submittedName>
        <fullName evidence="1">Uncharacterized protein</fullName>
    </submittedName>
</protein>
<keyword evidence="2" id="KW-1185">Reference proteome</keyword>
<reference evidence="1" key="1">
    <citation type="journal article" date="2020" name="Stud. Mycol.">
        <title>101 Dothideomycetes genomes: a test case for predicting lifestyles and emergence of pathogens.</title>
        <authorList>
            <person name="Haridas S."/>
            <person name="Albert R."/>
            <person name="Binder M."/>
            <person name="Bloem J."/>
            <person name="Labutti K."/>
            <person name="Salamov A."/>
            <person name="Andreopoulos B."/>
            <person name="Baker S."/>
            <person name="Barry K."/>
            <person name="Bills G."/>
            <person name="Bluhm B."/>
            <person name="Cannon C."/>
            <person name="Castanera R."/>
            <person name="Culley D."/>
            <person name="Daum C."/>
            <person name="Ezra D."/>
            <person name="Gonzalez J."/>
            <person name="Henrissat B."/>
            <person name="Kuo A."/>
            <person name="Liang C."/>
            <person name="Lipzen A."/>
            <person name="Lutzoni F."/>
            <person name="Magnuson J."/>
            <person name="Mondo S."/>
            <person name="Nolan M."/>
            <person name="Ohm R."/>
            <person name="Pangilinan J."/>
            <person name="Park H.-J."/>
            <person name="Ramirez L."/>
            <person name="Alfaro M."/>
            <person name="Sun H."/>
            <person name="Tritt A."/>
            <person name="Yoshinaga Y."/>
            <person name="Zwiers L.-H."/>
            <person name="Turgeon B."/>
            <person name="Goodwin S."/>
            <person name="Spatafora J."/>
            <person name="Crous P."/>
            <person name="Grigoriev I."/>
        </authorList>
    </citation>
    <scope>NUCLEOTIDE SEQUENCE</scope>
    <source>
        <strain evidence="1">CBS 473.64</strain>
    </source>
</reference>
<organism evidence="1 2">
    <name type="scientific">Massarina eburnea CBS 473.64</name>
    <dbReference type="NCBI Taxonomy" id="1395130"/>
    <lineage>
        <taxon>Eukaryota</taxon>
        <taxon>Fungi</taxon>
        <taxon>Dikarya</taxon>
        <taxon>Ascomycota</taxon>
        <taxon>Pezizomycotina</taxon>
        <taxon>Dothideomycetes</taxon>
        <taxon>Pleosporomycetidae</taxon>
        <taxon>Pleosporales</taxon>
        <taxon>Massarineae</taxon>
        <taxon>Massarinaceae</taxon>
        <taxon>Massarina</taxon>
    </lineage>
</organism>
<name>A0A6A6RPA7_9PLEO</name>
<proteinExistence type="predicted"/>
<evidence type="ECO:0000313" key="1">
    <source>
        <dbReference type="EMBL" id="KAF2636965.1"/>
    </source>
</evidence>
<evidence type="ECO:0000313" key="2">
    <source>
        <dbReference type="Proteomes" id="UP000799753"/>
    </source>
</evidence>